<dbReference type="InterPro" id="IPR055812">
    <property type="entry name" value="DUF7388"/>
</dbReference>
<reference evidence="1 2" key="1">
    <citation type="submission" date="2021-06" db="EMBL/GenBank/DDBJ databases">
        <title>Halomicroarcula sp. a new haloarchaeum isolated from saline soil.</title>
        <authorList>
            <person name="Duran-Viseras A."/>
            <person name="Sanchez-Porro C."/>
            <person name="Ventosa A."/>
        </authorList>
    </citation>
    <scope>NUCLEOTIDE SEQUENCE [LARGE SCALE GENOMIC DNA]</scope>
    <source>
        <strain evidence="1 2">F13</strain>
    </source>
</reference>
<gene>
    <name evidence="1" type="ORF">EGH21_02310</name>
</gene>
<dbReference type="AlphaFoldDB" id="A0AAW4PLA9"/>
<dbReference type="Gene3D" id="3.20.20.30">
    <property type="entry name" value="Luciferase-like domain"/>
    <property type="match status" value="1"/>
</dbReference>
<dbReference type="GO" id="GO:0016705">
    <property type="term" value="F:oxidoreductase activity, acting on paired donors, with incorporation or reduction of molecular oxygen"/>
    <property type="evidence" value="ECO:0007669"/>
    <property type="project" value="InterPro"/>
</dbReference>
<sequence>MTVLATGALAVDHEGREHVPDREALGTLADHAEALERVVRDYALVGRPETVADWTDQLPDAGADTVVGYPARGPGPLLG</sequence>
<dbReference type="Pfam" id="PF24114">
    <property type="entry name" value="DUF7388"/>
    <property type="match status" value="1"/>
</dbReference>
<organism evidence="1 2">
    <name type="scientific">Haloarcula rubra</name>
    <dbReference type="NCBI Taxonomy" id="2487747"/>
    <lineage>
        <taxon>Archaea</taxon>
        <taxon>Methanobacteriati</taxon>
        <taxon>Methanobacteriota</taxon>
        <taxon>Stenosarchaea group</taxon>
        <taxon>Halobacteria</taxon>
        <taxon>Halobacteriales</taxon>
        <taxon>Haloarculaceae</taxon>
        <taxon>Haloarcula</taxon>
    </lineage>
</organism>
<dbReference type="InterPro" id="IPR036661">
    <property type="entry name" value="Luciferase-like_sf"/>
</dbReference>
<evidence type="ECO:0000313" key="2">
    <source>
        <dbReference type="Proteomes" id="UP001430377"/>
    </source>
</evidence>
<protein>
    <submittedName>
        <fullName evidence="1">Uncharacterized protein</fullName>
    </submittedName>
</protein>
<name>A0AAW4PLA9_9EURY</name>
<dbReference type="EMBL" id="RKLR01000001">
    <property type="protein sequence ID" value="MBX0321857.1"/>
    <property type="molecule type" value="Genomic_DNA"/>
</dbReference>
<proteinExistence type="predicted"/>
<dbReference type="Proteomes" id="UP001430377">
    <property type="component" value="Unassembled WGS sequence"/>
</dbReference>
<accession>A0AAW4PLA9</accession>
<comment type="caution">
    <text evidence="1">The sequence shown here is derived from an EMBL/GenBank/DDBJ whole genome shotgun (WGS) entry which is preliminary data.</text>
</comment>
<dbReference type="RefSeq" id="WP_220616856.1">
    <property type="nucleotide sequence ID" value="NZ_RKLR01000001.1"/>
</dbReference>
<dbReference type="SUPFAM" id="SSF51679">
    <property type="entry name" value="Bacterial luciferase-like"/>
    <property type="match status" value="1"/>
</dbReference>
<keyword evidence="2" id="KW-1185">Reference proteome</keyword>
<evidence type="ECO:0000313" key="1">
    <source>
        <dbReference type="EMBL" id="MBX0321857.1"/>
    </source>
</evidence>